<evidence type="ECO:0000313" key="2">
    <source>
        <dbReference type="EMBL" id="QQP42358.1"/>
    </source>
</evidence>
<gene>
    <name evidence="2" type="ORF">FKW44_016993</name>
</gene>
<protein>
    <submittedName>
        <fullName evidence="2">Uncharacterized protein</fullName>
    </submittedName>
</protein>
<feature type="non-terminal residue" evidence="2">
    <location>
        <position position="65"/>
    </location>
</feature>
<dbReference type="EMBL" id="CP045900">
    <property type="protein sequence ID" value="QQP42358.1"/>
    <property type="molecule type" value="Genomic_DNA"/>
</dbReference>
<dbReference type="Proteomes" id="UP000595437">
    <property type="component" value="Chromosome 11"/>
</dbReference>
<evidence type="ECO:0000256" key="1">
    <source>
        <dbReference type="SAM" id="MobiDB-lite"/>
    </source>
</evidence>
<name>A0A7T8H2S3_CALRO</name>
<reference evidence="3" key="1">
    <citation type="submission" date="2021-01" db="EMBL/GenBank/DDBJ databases">
        <title>Caligus Genome Assembly.</title>
        <authorList>
            <person name="Gallardo-Escarate C."/>
        </authorList>
    </citation>
    <scope>NUCLEOTIDE SEQUENCE [LARGE SCALE GENOMIC DNA]</scope>
</reference>
<evidence type="ECO:0000313" key="3">
    <source>
        <dbReference type="Proteomes" id="UP000595437"/>
    </source>
</evidence>
<feature type="region of interest" description="Disordered" evidence="1">
    <location>
        <begin position="1"/>
        <end position="65"/>
    </location>
</feature>
<proteinExistence type="predicted"/>
<organism evidence="2 3">
    <name type="scientific">Caligus rogercresseyi</name>
    <name type="common">Sea louse</name>
    <dbReference type="NCBI Taxonomy" id="217165"/>
    <lineage>
        <taxon>Eukaryota</taxon>
        <taxon>Metazoa</taxon>
        <taxon>Ecdysozoa</taxon>
        <taxon>Arthropoda</taxon>
        <taxon>Crustacea</taxon>
        <taxon>Multicrustacea</taxon>
        <taxon>Hexanauplia</taxon>
        <taxon>Copepoda</taxon>
        <taxon>Siphonostomatoida</taxon>
        <taxon>Caligidae</taxon>
        <taxon>Caligus</taxon>
    </lineage>
</organism>
<sequence length="65" mass="7086">MGSVVGDTTPKGVYQPSPTQSFKSNPSPTYEPHSSSPYRSHPYKDHHHPSSSEDFALSHMPSTTA</sequence>
<feature type="compositionally biased region" description="Polar residues" evidence="1">
    <location>
        <begin position="16"/>
        <end position="28"/>
    </location>
</feature>
<keyword evidence="3" id="KW-1185">Reference proteome</keyword>
<accession>A0A7T8H2S3</accession>
<dbReference type="AlphaFoldDB" id="A0A7T8H2S3"/>